<reference evidence="1 2" key="1">
    <citation type="submission" date="2015-01" db="EMBL/GenBank/DDBJ databases">
        <title>Evolution of Trichinella species and genotypes.</title>
        <authorList>
            <person name="Korhonen P.K."/>
            <person name="Edoardo P."/>
            <person name="Giuseppe L.R."/>
            <person name="Gasser R.B."/>
        </authorList>
    </citation>
    <scope>NUCLEOTIDE SEQUENCE [LARGE SCALE GENOMIC DNA]</scope>
    <source>
        <strain evidence="1">ISS3</strain>
    </source>
</reference>
<keyword evidence="2" id="KW-1185">Reference proteome</keyword>
<dbReference type="Proteomes" id="UP000054776">
    <property type="component" value="Unassembled WGS sequence"/>
</dbReference>
<protein>
    <submittedName>
        <fullName evidence="1">Uncharacterized protein</fullName>
    </submittedName>
</protein>
<proteinExistence type="predicted"/>
<dbReference type="InParanoid" id="A0A0V1BDQ1"/>
<dbReference type="AlphaFoldDB" id="A0A0V1BDQ1"/>
<organism evidence="1 2">
    <name type="scientific">Trichinella spiralis</name>
    <name type="common">Trichina worm</name>
    <dbReference type="NCBI Taxonomy" id="6334"/>
    <lineage>
        <taxon>Eukaryota</taxon>
        <taxon>Metazoa</taxon>
        <taxon>Ecdysozoa</taxon>
        <taxon>Nematoda</taxon>
        <taxon>Enoplea</taxon>
        <taxon>Dorylaimia</taxon>
        <taxon>Trichinellida</taxon>
        <taxon>Trichinellidae</taxon>
        <taxon>Trichinella</taxon>
    </lineage>
</organism>
<gene>
    <name evidence="1" type="ORF">T01_3961</name>
</gene>
<dbReference type="EMBL" id="JYDH01000057">
    <property type="protein sequence ID" value="KRY35173.1"/>
    <property type="molecule type" value="Genomic_DNA"/>
</dbReference>
<accession>A0A0V1BDQ1</accession>
<evidence type="ECO:0000313" key="1">
    <source>
        <dbReference type="EMBL" id="KRY35173.1"/>
    </source>
</evidence>
<name>A0A0V1BDQ1_TRISP</name>
<sequence>MRSSVALLGQKLCKFCFCVLSSEPTVSKQKHIEYSSSRSQQYHYWWKCRSSLNLRHAKVKQQQQQQQQQLHYLSKSVARSITSKFHGIVSQQRLLVFLCE</sequence>
<comment type="caution">
    <text evidence="1">The sequence shown here is derived from an EMBL/GenBank/DDBJ whole genome shotgun (WGS) entry which is preliminary data.</text>
</comment>
<evidence type="ECO:0000313" key="2">
    <source>
        <dbReference type="Proteomes" id="UP000054776"/>
    </source>
</evidence>